<proteinExistence type="predicted"/>
<keyword evidence="2 4" id="KW-0808">Transferase</keyword>
<dbReference type="EC" id="2.4.2.28" evidence="4"/>
<protein>
    <submittedName>
        <fullName evidence="4">5'-methylthioadenosine phosphorylase</fullName>
        <ecNumber evidence="4">2.4.2.28</ecNumber>
    </submittedName>
</protein>
<evidence type="ECO:0000313" key="5">
    <source>
        <dbReference type="Proteomes" id="UP001519306"/>
    </source>
</evidence>
<dbReference type="InterPro" id="IPR010044">
    <property type="entry name" value="MTAP"/>
</dbReference>
<evidence type="ECO:0000256" key="1">
    <source>
        <dbReference type="ARBA" id="ARBA00022676"/>
    </source>
</evidence>
<evidence type="ECO:0000313" key="4">
    <source>
        <dbReference type="EMBL" id="MBP2025214.1"/>
    </source>
</evidence>
<feature type="domain" description="Nucleoside phosphorylase" evidence="3">
    <location>
        <begin position="41"/>
        <end position="222"/>
    </location>
</feature>
<dbReference type="RefSeq" id="WP_210060510.1">
    <property type="nucleotide sequence ID" value="NZ_JAGGLJ010000005.1"/>
</dbReference>
<accession>A0ABS4KBR3</accession>
<sequence length="250" mass="28237">MKKYAIIAGTGFDTFGSEFETKEIITSYGIVNVKLIKKDENMEVYFLPRHGETHNIAPHKINYRANIKALKLLGVTHIYGICAVGSLKKDLSINSIVLINDFLDMTKNRITTFYDENNVKHLDVSNPYSDEMNELFIKNSKKYNINPKTGIYVCTEGPRFESATEIKLYQMLNCDVVGMTNIPEVLLANELNINYSCISYVTNYCTGLVSKISNETFDKNSINKNGIINAILDSFNDEDILNITSNSILL</sequence>
<dbReference type="EMBL" id="JAGGLJ010000005">
    <property type="protein sequence ID" value="MBP2025214.1"/>
    <property type="molecule type" value="Genomic_DNA"/>
</dbReference>
<keyword evidence="5" id="KW-1185">Reference proteome</keyword>
<dbReference type="InterPro" id="IPR035994">
    <property type="entry name" value="Nucleoside_phosphorylase_sf"/>
</dbReference>
<keyword evidence="1 4" id="KW-0328">Glycosyltransferase</keyword>
<dbReference type="PANTHER" id="PTHR42679:SF2">
    <property type="entry name" value="S-METHYL-5'-THIOADENOSINE PHOSPHORYLASE"/>
    <property type="match status" value="1"/>
</dbReference>
<name>A0ABS4KBR3_9FIRM</name>
<comment type="caution">
    <text evidence="4">The sequence shown here is derived from an EMBL/GenBank/DDBJ whole genome shotgun (WGS) entry which is preliminary data.</text>
</comment>
<dbReference type="InterPro" id="IPR000845">
    <property type="entry name" value="Nucleoside_phosphorylase_d"/>
</dbReference>
<organism evidence="4 5">
    <name type="scientific">Peptoniphilus stercorisuis</name>
    <dbReference type="NCBI Taxonomy" id="1436965"/>
    <lineage>
        <taxon>Bacteria</taxon>
        <taxon>Bacillati</taxon>
        <taxon>Bacillota</taxon>
        <taxon>Tissierellia</taxon>
        <taxon>Tissierellales</taxon>
        <taxon>Peptoniphilaceae</taxon>
        <taxon>Peptoniphilus</taxon>
    </lineage>
</organism>
<gene>
    <name evidence="4" type="ORF">J2Z71_000739</name>
</gene>
<dbReference type="Pfam" id="PF01048">
    <property type="entry name" value="PNP_UDP_1"/>
    <property type="match status" value="1"/>
</dbReference>
<dbReference type="CDD" id="cd09010">
    <property type="entry name" value="MTAP_SsMTAPII_like_MTIP"/>
    <property type="match status" value="1"/>
</dbReference>
<dbReference type="PANTHER" id="PTHR42679">
    <property type="entry name" value="S-METHYL-5'-THIOADENOSINE PHOSPHORYLASE"/>
    <property type="match status" value="1"/>
</dbReference>
<reference evidence="4 5" key="1">
    <citation type="submission" date="2021-03" db="EMBL/GenBank/DDBJ databases">
        <title>Genomic Encyclopedia of Type Strains, Phase IV (KMG-IV): sequencing the most valuable type-strain genomes for metagenomic binning, comparative biology and taxonomic classification.</title>
        <authorList>
            <person name="Goeker M."/>
        </authorList>
    </citation>
    <scope>NUCLEOTIDE SEQUENCE [LARGE SCALE GENOMIC DNA]</scope>
    <source>
        <strain evidence="4 5">DSM 27563</strain>
    </source>
</reference>
<dbReference type="Proteomes" id="UP001519306">
    <property type="component" value="Unassembled WGS sequence"/>
</dbReference>
<dbReference type="Gene3D" id="3.40.50.1580">
    <property type="entry name" value="Nucleoside phosphorylase domain"/>
    <property type="match status" value="1"/>
</dbReference>
<dbReference type="SUPFAM" id="SSF53167">
    <property type="entry name" value="Purine and uridine phosphorylases"/>
    <property type="match status" value="1"/>
</dbReference>
<dbReference type="GO" id="GO:0017061">
    <property type="term" value="F:S-methyl-5-thioadenosine phosphorylase activity"/>
    <property type="evidence" value="ECO:0007669"/>
    <property type="project" value="UniProtKB-EC"/>
</dbReference>
<evidence type="ECO:0000256" key="2">
    <source>
        <dbReference type="ARBA" id="ARBA00022679"/>
    </source>
</evidence>
<evidence type="ECO:0000259" key="3">
    <source>
        <dbReference type="Pfam" id="PF01048"/>
    </source>
</evidence>